<reference evidence="1" key="1">
    <citation type="submission" date="2023-11" db="EMBL/GenBank/DDBJ databases">
        <authorList>
            <person name="Poullet M."/>
        </authorList>
    </citation>
    <scope>NUCLEOTIDE SEQUENCE</scope>
    <source>
        <strain evidence="1">E1834</strain>
    </source>
</reference>
<gene>
    <name evidence="1" type="ORF">MENTE1834_LOCUS34372</name>
</gene>
<evidence type="ECO:0000313" key="2">
    <source>
        <dbReference type="Proteomes" id="UP001497535"/>
    </source>
</evidence>
<dbReference type="EMBL" id="CAVMJV010000062">
    <property type="protein sequence ID" value="CAK5086855.1"/>
    <property type="molecule type" value="Genomic_DNA"/>
</dbReference>
<proteinExistence type="predicted"/>
<sequence length="503" mass="56800">MNPSEPIAGFEQIDIAKSLEGTTRTTSITTTTSSTSLPPLKTTSSANPSIFTTKIKILILLALAFFSLILATIILFLSSSHSENQKEFPFYLNKTSEEFKDLLSINKLIDRSNYDPSEKSKLPIASHPIMFNETGWSSYRPQLYFGLKNRRPDSPLFGIMWYRQKLAAKPEDIVLRNWAKHEDDVVFMWNQHDGRSFGSQKLIDGEYNIRTDFLNFKSSSWMARFYLTNNSTTKEWPQQLAFILYFAVQDPISTLQMTSIHPTKSGEINLLKGKCDAVNGEFYLKVKPISGGGSKISATAIKSEPFPDMAKTSEMVKEKLHKQLDGNFAFDIVQNLDENNPNIIALQISAKEDTAFEVLFHSVNDGTPPSFTDVFREKEEAFRSNFSRAFPIAKNYSAIYHKMGHAALSNLLGGIGVWHGSCKMRSHLFSPPDSVKPYGPLSLMSAVPSRTGFPRGFIWDEVNFLFTLIGTRDFQKIISPPRNNIFARGFLILFAKIEENRNT</sequence>
<evidence type="ECO:0000313" key="1">
    <source>
        <dbReference type="EMBL" id="CAK5086855.1"/>
    </source>
</evidence>
<dbReference type="Proteomes" id="UP001497535">
    <property type="component" value="Unassembled WGS sequence"/>
</dbReference>
<protein>
    <submittedName>
        <fullName evidence="1">Uncharacterized protein</fullName>
    </submittedName>
</protein>
<accession>A0ACB1A6A7</accession>
<organism evidence="1 2">
    <name type="scientific">Meloidogyne enterolobii</name>
    <name type="common">Root-knot nematode worm</name>
    <name type="synonym">Meloidogyne mayaguensis</name>
    <dbReference type="NCBI Taxonomy" id="390850"/>
    <lineage>
        <taxon>Eukaryota</taxon>
        <taxon>Metazoa</taxon>
        <taxon>Ecdysozoa</taxon>
        <taxon>Nematoda</taxon>
        <taxon>Chromadorea</taxon>
        <taxon>Rhabditida</taxon>
        <taxon>Tylenchina</taxon>
        <taxon>Tylenchomorpha</taxon>
        <taxon>Tylenchoidea</taxon>
        <taxon>Meloidogynidae</taxon>
        <taxon>Meloidogyninae</taxon>
        <taxon>Meloidogyne</taxon>
    </lineage>
</organism>
<name>A0ACB1A6A7_MELEN</name>
<keyword evidence="2" id="KW-1185">Reference proteome</keyword>
<comment type="caution">
    <text evidence="1">The sequence shown here is derived from an EMBL/GenBank/DDBJ whole genome shotgun (WGS) entry which is preliminary data.</text>
</comment>